<reference evidence="1" key="1">
    <citation type="submission" date="2017-05" db="UniProtKB">
        <authorList>
            <consortium name="EnsemblMetazoa"/>
        </authorList>
    </citation>
    <scope>IDENTIFICATION</scope>
</reference>
<dbReference type="InParanoid" id="A0A1X7V887"/>
<evidence type="ECO:0000313" key="1">
    <source>
        <dbReference type="EnsemblMetazoa" id="Aqu2.1.35722_001"/>
    </source>
</evidence>
<organism evidence="1">
    <name type="scientific">Amphimedon queenslandica</name>
    <name type="common">Sponge</name>
    <dbReference type="NCBI Taxonomy" id="400682"/>
    <lineage>
        <taxon>Eukaryota</taxon>
        <taxon>Metazoa</taxon>
        <taxon>Porifera</taxon>
        <taxon>Demospongiae</taxon>
        <taxon>Heteroscleromorpha</taxon>
        <taxon>Haplosclerida</taxon>
        <taxon>Niphatidae</taxon>
        <taxon>Amphimedon</taxon>
    </lineage>
</organism>
<name>A0A1X7V887_AMPQE</name>
<dbReference type="EnsemblMetazoa" id="Aqu2.1.35722_001">
    <property type="protein sequence ID" value="Aqu2.1.35722_001"/>
    <property type="gene ID" value="Aqu2.1.35722"/>
</dbReference>
<sequence length="54" mass="6417">MNRYSFIYVGGLTIDRLFQLPIEHEGKTAGYLALMKECQKRIQMTLKFKNYNSR</sequence>
<accession>A0A1X7V887</accession>
<protein>
    <submittedName>
        <fullName evidence="1">Uncharacterized protein</fullName>
    </submittedName>
</protein>
<proteinExistence type="predicted"/>
<dbReference type="AlphaFoldDB" id="A0A1X7V887"/>